<dbReference type="Pfam" id="PF08706">
    <property type="entry name" value="D5_N"/>
    <property type="match status" value="1"/>
</dbReference>
<dbReference type="GO" id="GO:0016787">
    <property type="term" value="F:hydrolase activity"/>
    <property type="evidence" value="ECO:0007669"/>
    <property type="project" value="UniProtKB-KW"/>
</dbReference>
<dbReference type="NCBIfam" id="TIGR01613">
    <property type="entry name" value="primase_Cterm"/>
    <property type="match status" value="1"/>
</dbReference>
<dbReference type="AlphaFoldDB" id="A0A2Z4J0M0"/>
<gene>
    <name evidence="6" type="ORF">DN051_20625</name>
</gene>
<keyword evidence="7" id="KW-1185">Reference proteome</keyword>
<organism evidence="6 7">
    <name type="scientific">Streptomyces cadmiisoli</name>
    <dbReference type="NCBI Taxonomy" id="2184053"/>
    <lineage>
        <taxon>Bacteria</taxon>
        <taxon>Bacillati</taxon>
        <taxon>Actinomycetota</taxon>
        <taxon>Actinomycetes</taxon>
        <taxon>Kitasatosporales</taxon>
        <taxon>Streptomycetaceae</taxon>
        <taxon>Streptomyces</taxon>
        <taxon>Streptomyces aurantiacus group</taxon>
    </lineage>
</organism>
<evidence type="ECO:0000259" key="5">
    <source>
        <dbReference type="PROSITE" id="PS51206"/>
    </source>
</evidence>
<keyword evidence="1" id="KW-0547">Nucleotide-binding</keyword>
<dbReference type="InterPro" id="IPR014818">
    <property type="entry name" value="Phage/plasmid_primase_P4_C"/>
</dbReference>
<feature type="compositionally biased region" description="Acidic residues" evidence="4">
    <location>
        <begin position="902"/>
        <end position="919"/>
    </location>
</feature>
<dbReference type="GO" id="GO:0005524">
    <property type="term" value="F:ATP binding"/>
    <property type="evidence" value="ECO:0007669"/>
    <property type="project" value="UniProtKB-KW"/>
</dbReference>
<feature type="domain" description="SF3 helicase" evidence="5">
    <location>
        <begin position="586"/>
        <end position="749"/>
    </location>
</feature>
<evidence type="ECO:0000256" key="2">
    <source>
        <dbReference type="ARBA" id="ARBA00022801"/>
    </source>
</evidence>
<reference evidence="6 7" key="1">
    <citation type="journal article" date="2019" name="Int. J. Syst. Evol. Microbiol.">
        <title>Streptomyces cadmiisoli sp. nov., a novel actinomycete isolated from cadmium-contaminated soil.</title>
        <authorList>
            <person name="Li K."/>
            <person name="Tang X."/>
            <person name="Zhao J."/>
            <person name="Guo Y."/>
            <person name="Tang Y."/>
            <person name="Gao J."/>
        </authorList>
    </citation>
    <scope>NUCLEOTIDE SEQUENCE [LARGE SCALE GENOMIC DNA]</scope>
    <source>
        <strain evidence="6 7">ZFG47</strain>
    </source>
</reference>
<dbReference type="SUPFAM" id="SSF52540">
    <property type="entry name" value="P-loop containing nucleoside triphosphate hydrolases"/>
    <property type="match status" value="1"/>
</dbReference>
<feature type="region of interest" description="Disordered" evidence="4">
    <location>
        <begin position="875"/>
        <end position="919"/>
    </location>
</feature>
<keyword evidence="2" id="KW-0378">Hydrolase</keyword>
<feature type="region of interest" description="Disordered" evidence="4">
    <location>
        <begin position="354"/>
        <end position="393"/>
    </location>
</feature>
<dbReference type="SMART" id="SM00885">
    <property type="entry name" value="D5_N"/>
    <property type="match status" value="1"/>
</dbReference>
<dbReference type="KEGG" id="scad:DN051_20625"/>
<dbReference type="InterPro" id="IPR051620">
    <property type="entry name" value="ORF904-like_C"/>
</dbReference>
<dbReference type="PANTHER" id="PTHR35372:SF2">
    <property type="entry name" value="SF3 HELICASE DOMAIN-CONTAINING PROTEIN"/>
    <property type="match status" value="1"/>
</dbReference>
<evidence type="ECO:0000256" key="4">
    <source>
        <dbReference type="SAM" id="MobiDB-lite"/>
    </source>
</evidence>
<sequence>MRKEPLVSVARSQEAREKGIRQFLETLYGGEYADLWFTVVVAIRQDDGELDWKNRRVRHIRLTDKNISVLVAASDKPGREVFFTPVPRSAKGDPSAANAGVPRTIYADVDKSALPARTLAWLRGLGACLVRSGGVVQHGGKELPRYHVHLPLDAGSSTPAHHEVEQLNQALTKRLGADSKTSVGVILRLPGTRNWKPENRDADGIGRLVCVETYASQRVSVPDAVSALRTELLSASEYQRASVAVLSAVSASDAFERHHGRTVKGLSGKRLVVKANQRFEAGNHDGRHKLAGGLWMSLLELGMTEAEVVGVALGDDSLVGDDESSPFLGCLAAQDKWTDTQIAADIVRVFGKAGRRQKSEEDKGNEQSGPLGIADRSDESSPARRNEKGRSLMEETSAISAASEKSFGTAYWDQQQKLLDLSEGKMPHLNFARFVADHCGHGLRYVTDVGWFKWDGVVWSPTGDDGAAYQAINEAQQVLMARGADSPGDATWCSLAASKLTNHYFRKAVVGEMAVLPELHTNVNVMDAKRHLLTFRNGTVDLRTGALLPHRPDDMLSRCAEVDYNPQADCPRWLQFIEEVFPDDAELQQYVQTLLGYCVTGETREHILVVFYGEKGRNGKTLIMRTLQNVFGMTLVRSVEFSMYENRGANHKPHDEEIAALRSANVIVANEGKQGVKMNTAMIKNHTGGDIIQARHLRKGVFQMDPKFTLVMITNHLPKFPANDWALWSRVKAVRFPVSFAGREDRTLKDTFRDKEAEGIAAWVVRGAVRYYSEGLRDAESVSKATEKYREGSDELLDSGMVGELFEYDENSRASRPEFNRLLRAWREANQCGPTEWTPKRVKELLLASGHDVQEENQGRIFKGIRLLNYVPTQGKSGSGGKGVHAEPGGSAVQTGQGTLDLEPEEDDLADVEPEELDI</sequence>
<dbReference type="InterPro" id="IPR027417">
    <property type="entry name" value="P-loop_NTPase"/>
</dbReference>
<accession>A0A2Z4J0M0</accession>
<dbReference type="InterPro" id="IPR006500">
    <property type="entry name" value="Helicase_put_C_phage/plasmid"/>
</dbReference>
<dbReference type="Gene3D" id="3.40.50.300">
    <property type="entry name" value="P-loop containing nucleotide triphosphate hydrolases"/>
    <property type="match status" value="1"/>
</dbReference>
<evidence type="ECO:0000313" key="7">
    <source>
        <dbReference type="Proteomes" id="UP000249616"/>
    </source>
</evidence>
<dbReference type="Gene3D" id="3.30.70.1790">
    <property type="entry name" value="RepB DNA-primase, N-terminal domain"/>
    <property type="match status" value="1"/>
</dbReference>
<dbReference type="InterPro" id="IPR014015">
    <property type="entry name" value="Helicase_SF3_DNA-vir"/>
</dbReference>
<evidence type="ECO:0000313" key="6">
    <source>
        <dbReference type="EMBL" id="AWW38771.1"/>
    </source>
</evidence>
<dbReference type="PROSITE" id="PS51206">
    <property type="entry name" value="SF3_HELICASE_1"/>
    <property type="match status" value="1"/>
</dbReference>
<dbReference type="PANTHER" id="PTHR35372">
    <property type="entry name" value="ATP BINDING PROTEIN-RELATED"/>
    <property type="match status" value="1"/>
</dbReference>
<proteinExistence type="predicted"/>
<evidence type="ECO:0000256" key="3">
    <source>
        <dbReference type="ARBA" id="ARBA00022840"/>
    </source>
</evidence>
<evidence type="ECO:0000256" key="1">
    <source>
        <dbReference type="ARBA" id="ARBA00022741"/>
    </source>
</evidence>
<feature type="compositionally biased region" description="Basic and acidic residues" evidence="4">
    <location>
        <begin position="375"/>
        <end position="393"/>
    </location>
</feature>
<dbReference type="Proteomes" id="UP000249616">
    <property type="component" value="Chromosome"/>
</dbReference>
<keyword evidence="3" id="KW-0067">ATP-binding</keyword>
<name>A0A2Z4J0M0_9ACTN</name>
<dbReference type="EMBL" id="CP030073">
    <property type="protein sequence ID" value="AWW38771.1"/>
    <property type="molecule type" value="Genomic_DNA"/>
</dbReference>
<protein>
    <recommendedName>
        <fullName evidence="5">SF3 helicase domain-containing protein</fullName>
    </recommendedName>
</protein>